<proteinExistence type="predicted"/>
<keyword evidence="1" id="KW-0812">Transmembrane</keyword>
<protein>
    <submittedName>
        <fullName evidence="2">Uncharacterized protein</fullName>
    </submittedName>
</protein>
<evidence type="ECO:0000313" key="2">
    <source>
        <dbReference type="EMBL" id="SMH49986.1"/>
    </source>
</evidence>
<dbReference type="RefSeq" id="WP_085477832.1">
    <property type="nucleotide sequence ID" value="NZ_FXBM01000003.1"/>
</dbReference>
<dbReference type="AlphaFoldDB" id="A0A1X7PFI0"/>
<dbReference type="OrthoDB" id="9972031at2"/>
<feature type="transmembrane region" description="Helical" evidence="1">
    <location>
        <begin position="6"/>
        <end position="27"/>
    </location>
</feature>
<feature type="transmembrane region" description="Helical" evidence="1">
    <location>
        <begin position="92"/>
        <end position="110"/>
    </location>
</feature>
<dbReference type="Proteomes" id="UP000193711">
    <property type="component" value="Unassembled WGS sequence"/>
</dbReference>
<evidence type="ECO:0000313" key="3">
    <source>
        <dbReference type="Proteomes" id="UP000193711"/>
    </source>
</evidence>
<feature type="transmembrane region" description="Helical" evidence="1">
    <location>
        <begin position="39"/>
        <end position="59"/>
    </location>
</feature>
<feature type="transmembrane region" description="Helical" evidence="1">
    <location>
        <begin position="197"/>
        <end position="215"/>
    </location>
</feature>
<dbReference type="EMBL" id="FXBM01000003">
    <property type="protein sequence ID" value="SMH49986.1"/>
    <property type="molecule type" value="Genomic_DNA"/>
</dbReference>
<keyword evidence="1" id="KW-0472">Membrane</keyword>
<sequence>MTGSDTVQAVVLLAIVAAVVVGSFRLISRNGRYRDPEALTLSSKPVLVLAGAVGLLDATAAAGTAVFWLGVAFGMLCGALTFGMFLPIRDAALSVVAIAITVGVLVTRFASGWEVAVVLLLHLAALAAGLALSTLRIRLPRVDGTALLGGVALLDFLLSPFGLPLDSAPMSPGTVVVGTVCAAALGLLIGLAPQLTVFLATLAVAVLAVALPLFLQTSSAVGPPLVVHPEWGQAVGMAGVALGHLVGRAPFAVADRLGRR</sequence>
<feature type="transmembrane region" description="Helical" evidence="1">
    <location>
        <begin position="171"/>
        <end position="190"/>
    </location>
</feature>
<feature type="transmembrane region" description="Helical" evidence="1">
    <location>
        <begin position="147"/>
        <end position="165"/>
    </location>
</feature>
<reference evidence="3" key="1">
    <citation type="submission" date="2017-04" db="EMBL/GenBank/DDBJ databases">
        <authorList>
            <person name="Varghese N."/>
            <person name="Submissions S."/>
        </authorList>
    </citation>
    <scope>NUCLEOTIDE SEQUENCE [LARGE SCALE GENOMIC DNA]</scope>
    <source>
        <strain evidence="3">VKM Ac-2121</strain>
    </source>
</reference>
<feature type="transmembrane region" description="Helical" evidence="1">
    <location>
        <begin position="235"/>
        <end position="254"/>
    </location>
</feature>
<keyword evidence="1" id="KW-1133">Transmembrane helix</keyword>
<keyword evidence="3" id="KW-1185">Reference proteome</keyword>
<name>A0A1X7PFI0_9MICO</name>
<evidence type="ECO:0000256" key="1">
    <source>
        <dbReference type="SAM" id="Phobius"/>
    </source>
</evidence>
<feature type="transmembrane region" description="Helical" evidence="1">
    <location>
        <begin position="116"/>
        <end position="135"/>
    </location>
</feature>
<organism evidence="2 3">
    <name type="scientific">Rathayibacter oskolensis</name>
    <dbReference type="NCBI Taxonomy" id="1891671"/>
    <lineage>
        <taxon>Bacteria</taxon>
        <taxon>Bacillati</taxon>
        <taxon>Actinomycetota</taxon>
        <taxon>Actinomycetes</taxon>
        <taxon>Micrococcales</taxon>
        <taxon>Microbacteriaceae</taxon>
        <taxon>Rathayibacter</taxon>
    </lineage>
</organism>
<feature type="transmembrane region" description="Helical" evidence="1">
    <location>
        <begin position="65"/>
        <end position="85"/>
    </location>
</feature>
<gene>
    <name evidence="2" type="ORF">SAMN06295885_3466</name>
</gene>
<accession>A0A1X7PFI0</accession>